<feature type="domain" description="POTRA" evidence="10">
    <location>
        <begin position="54"/>
        <end position="122"/>
    </location>
</feature>
<dbReference type="GO" id="GO:0051301">
    <property type="term" value="P:cell division"/>
    <property type="evidence" value="ECO:0007669"/>
    <property type="project" value="UniProtKB-KW"/>
</dbReference>
<comment type="subcellular location">
    <subcellularLocation>
        <location evidence="1">Membrane</location>
    </subcellularLocation>
</comment>
<dbReference type="RefSeq" id="WP_286267274.1">
    <property type="nucleotide sequence ID" value="NZ_AP028056.1"/>
</dbReference>
<evidence type="ECO:0000256" key="8">
    <source>
        <dbReference type="SAM" id="MobiDB-lite"/>
    </source>
</evidence>
<dbReference type="Gene3D" id="3.10.20.310">
    <property type="entry name" value="membrane protein fhac"/>
    <property type="match status" value="1"/>
</dbReference>
<dbReference type="GO" id="GO:0005886">
    <property type="term" value="C:plasma membrane"/>
    <property type="evidence" value="ECO:0007669"/>
    <property type="project" value="TreeGrafter"/>
</dbReference>
<organism evidence="11 12">
    <name type="scientific">Brooklawnia propionicigenes</name>
    <dbReference type="NCBI Taxonomy" id="3041175"/>
    <lineage>
        <taxon>Bacteria</taxon>
        <taxon>Bacillati</taxon>
        <taxon>Actinomycetota</taxon>
        <taxon>Actinomycetes</taxon>
        <taxon>Propionibacteriales</taxon>
        <taxon>Propionibacteriaceae</taxon>
        <taxon>Brooklawnia</taxon>
    </lineage>
</organism>
<evidence type="ECO:0000256" key="6">
    <source>
        <dbReference type="ARBA" id="ARBA00023136"/>
    </source>
</evidence>
<dbReference type="Pfam" id="PF03799">
    <property type="entry name" value="FtsQ_DivIB_C"/>
    <property type="match status" value="1"/>
</dbReference>
<keyword evidence="4 9" id="KW-0812">Transmembrane</keyword>
<dbReference type="Proteomes" id="UP001431656">
    <property type="component" value="Chromosome"/>
</dbReference>
<reference evidence="11" key="1">
    <citation type="journal article" date="2024" name="Int. J. Syst. Evol. Microbiol.">
        <title>Brooklawnia propionicigenes sp. nov., a facultatively anaerobic, propionate-producing bacterium isolated from a methanogenic reactor treating waste from cattle farms.</title>
        <authorList>
            <person name="Akita Y."/>
            <person name="Ueki A."/>
            <person name="Tonouchi A."/>
            <person name="Sugawara Y."/>
            <person name="Honma S."/>
            <person name="Kaku N."/>
            <person name="Ueki K."/>
        </authorList>
    </citation>
    <scope>NUCLEOTIDE SEQUENCE</scope>
    <source>
        <strain evidence="11">SH051</strain>
    </source>
</reference>
<dbReference type="InterPro" id="IPR034746">
    <property type="entry name" value="POTRA"/>
</dbReference>
<dbReference type="InterPro" id="IPR050487">
    <property type="entry name" value="FtsQ_DivIB"/>
</dbReference>
<dbReference type="AlphaFoldDB" id="A0AAN0MEU0"/>
<name>A0AAN0MEU0_9ACTN</name>
<dbReference type="Pfam" id="PF08478">
    <property type="entry name" value="POTRA_1"/>
    <property type="match status" value="1"/>
</dbReference>
<evidence type="ECO:0000256" key="3">
    <source>
        <dbReference type="ARBA" id="ARBA00022618"/>
    </source>
</evidence>
<keyword evidence="2" id="KW-1003">Cell membrane</keyword>
<dbReference type="InterPro" id="IPR013685">
    <property type="entry name" value="POTRA_FtsQ_type"/>
</dbReference>
<keyword evidence="3" id="KW-0132">Cell division</keyword>
<dbReference type="KEGG" id="broo:brsh051_05090"/>
<evidence type="ECO:0000256" key="5">
    <source>
        <dbReference type="ARBA" id="ARBA00022989"/>
    </source>
</evidence>
<keyword evidence="5 9" id="KW-1133">Transmembrane helix</keyword>
<keyword evidence="12" id="KW-1185">Reference proteome</keyword>
<gene>
    <name evidence="11" type="ORF">brsh051_05090</name>
</gene>
<sequence>MTANGTSGRTDLGPRLDLRRKTQQRARRKRAIIIGAALVVLAVLAWVALFSSALATREVTVTGTQLTTTDEIVQTARVPLGTPLTRIPADAIRQRLLALPEVADVVLHRNWPHELGIEVIERTMVYQRINAGSYQWVDASGKIFHTASEPVEGVVADTAGDEQRMLADVATVVSALPADVVAQTTQVTASTIDHIVIELADGRQIVWGNASLSDEKAALLPVLLAQPGTVFDVSAPGHPAIR</sequence>
<dbReference type="PROSITE" id="PS51779">
    <property type="entry name" value="POTRA"/>
    <property type="match status" value="1"/>
</dbReference>
<keyword evidence="6 9" id="KW-0472">Membrane</keyword>
<dbReference type="EMBL" id="AP028056">
    <property type="protein sequence ID" value="BEH01228.1"/>
    <property type="molecule type" value="Genomic_DNA"/>
</dbReference>
<evidence type="ECO:0000256" key="9">
    <source>
        <dbReference type="SAM" id="Phobius"/>
    </source>
</evidence>
<evidence type="ECO:0000256" key="1">
    <source>
        <dbReference type="ARBA" id="ARBA00004370"/>
    </source>
</evidence>
<feature type="transmembrane region" description="Helical" evidence="9">
    <location>
        <begin position="31"/>
        <end position="55"/>
    </location>
</feature>
<evidence type="ECO:0000259" key="10">
    <source>
        <dbReference type="PROSITE" id="PS51779"/>
    </source>
</evidence>
<evidence type="ECO:0000256" key="7">
    <source>
        <dbReference type="ARBA" id="ARBA00023306"/>
    </source>
</evidence>
<dbReference type="InterPro" id="IPR005548">
    <property type="entry name" value="Cell_div_FtsQ/DivIB_C"/>
</dbReference>
<evidence type="ECO:0000256" key="2">
    <source>
        <dbReference type="ARBA" id="ARBA00022475"/>
    </source>
</evidence>
<evidence type="ECO:0000313" key="12">
    <source>
        <dbReference type="Proteomes" id="UP001431656"/>
    </source>
</evidence>
<dbReference type="PANTHER" id="PTHR37820">
    <property type="entry name" value="CELL DIVISION PROTEIN DIVIB"/>
    <property type="match status" value="1"/>
</dbReference>
<dbReference type="PANTHER" id="PTHR37820:SF1">
    <property type="entry name" value="CELL DIVISION PROTEIN FTSQ"/>
    <property type="match status" value="1"/>
</dbReference>
<evidence type="ECO:0000313" key="11">
    <source>
        <dbReference type="EMBL" id="BEH01228.1"/>
    </source>
</evidence>
<protein>
    <recommendedName>
        <fullName evidence="10">POTRA domain-containing protein</fullName>
    </recommendedName>
</protein>
<proteinExistence type="predicted"/>
<accession>A0AAN0MEU0</accession>
<keyword evidence="7" id="KW-0131">Cell cycle</keyword>
<evidence type="ECO:0000256" key="4">
    <source>
        <dbReference type="ARBA" id="ARBA00022692"/>
    </source>
</evidence>
<feature type="region of interest" description="Disordered" evidence="8">
    <location>
        <begin position="1"/>
        <end position="20"/>
    </location>
</feature>